<keyword evidence="11" id="KW-0324">Glycolysis</keyword>
<comment type="cofactor">
    <cofactor evidence="1">
        <name>K(+)</name>
        <dbReference type="ChEBI" id="CHEBI:29103"/>
    </cofactor>
</comment>
<evidence type="ECO:0000256" key="12">
    <source>
        <dbReference type="ARBA" id="ARBA00023317"/>
    </source>
</evidence>
<dbReference type="InterPro" id="IPR015806">
    <property type="entry name" value="Pyrv_Knase_insert_dom_sf"/>
</dbReference>
<evidence type="ECO:0000256" key="2">
    <source>
        <dbReference type="ARBA" id="ARBA00004997"/>
    </source>
</evidence>
<evidence type="ECO:0000256" key="7">
    <source>
        <dbReference type="ARBA" id="ARBA00022741"/>
    </source>
</evidence>
<accession>A0A0F7U9M5</accession>
<dbReference type="SUPFAM" id="SSF52935">
    <property type="entry name" value="PK C-terminal domain-like"/>
    <property type="match status" value="1"/>
</dbReference>
<feature type="transmembrane region" description="Helical" evidence="14">
    <location>
        <begin position="66"/>
        <end position="85"/>
    </location>
</feature>
<dbReference type="GO" id="GO:0004743">
    <property type="term" value="F:pyruvate kinase activity"/>
    <property type="evidence" value="ECO:0007669"/>
    <property type="project" value="UniProtKB-EC"/>
</dbReference>
<dbReference type="PANTHER" id="PTHR11817">
    <property type="entry name" value="PYRUVATE KINASE"/>
    <property type="match status" value="1"/>
</dbReference>
<feature type="region of interest" description="Disordered" evidence="13">
    <location>
        <begin position="1"/>
        <end position="36"/>
    </location>
</feature>
<dbReference type="GO" id="GO:0030955">
    <property type="term" value="F:potassium ion binding"/>
    <property type="evidence" value="ECO:0007669"/>
    <property type="project" value="InterPro"/>
</dbReference>
<proteinExistence type="inferred from homology"/>
<gene>
    <name evidence="17" type="ORF">BN1204_009420</name>
</gene>
<keyword evidence="9" id="KW-0067">ATP-binding</keyword>
<evidence type="ECO:0000256" key="5">
    <source>
        <dbReference type="ARBA" id="ARBA00022679"/>
    </source>
</evidence>
<evidence type="ECO:0000256" key="13">
    <source>
        <dbReference type="SAM" id="MobiDB-lite"/>
    </source>
</evidence>
<organism evidence="17">
    <name type="scientific">Neospora caninum (strain Liverpool)</name>
    <dbReference type="NCBI Taxonomy" id="572307"/>
    <lineage>
        <taxon>Eukaryota</taxon>
        <taxon>Sar</taxon>
        <taxon>Alveolata</taxon>
        <taxon>Apicomplexa</taxon>
        <taxon>Conoidasida</taxon>
        <taxon>Coccidia</taxon>
        <taxon>Eucoccidiorida</taxon>
        <taxon>Eimeriorina</taxon>
        <taxon>Sarcocystidae</taxon>
        <taxon>Neospora</taxon>
    </lineage>
</organism>
<keyword evidence="14" id="KW-1133">Transmembrane helix</keyword>
<feature type="region of interest" description="Disordered" evidence="13">
    <location>
        <begin position="180"/>
        <end position="218"/>
    </location>
</feature>
<dbReference type="AlphaFoldDB" id="A0A0F7U9M5"/>
<keyword evidence="14" id="KW-0472">Membrane</keyword>
<sequence length="985" mass="106748">MASMISPNSEAKPVRESSSGSRRSSLIEARDLPPRSRMSPGCARFLGGQAFFVCASRPRSFSRAGFLTFLFLLLFTMGGLSPVGVCTRARALVTGRPRITLPSAASRVFESQTFQRSDAQPRKGFSSKEAQQRRLLPPSAELSFPSQDAGSPDTESRTDRATGAAPRFARRGCAVRIHESDSEDVPHLGFLSPGREEGTSPDRPGAASTTERKTNAASLPLPFSAAVGRAGLHSPRFLGSDASLVSPPSSFGSRPRENAAFLFTRLSSSLSACCRRSSPLPAHSRQWTANGGPRLLAAPSACQRKALDFRSPATRLFASGVDQRGTSSEVRSASGDSGRLGDALEHPVFTATKQIATIGPASWDYEEIERLFLAGVDVFRLNMSHGLLSEKHQQLLHVRHLEKVYRHPVAVLADLPGPKFRLGIFKNDEALLETGNSFILDSSSSPGDASRVHLPHPEILSVLRPDDIVLMDDGKIKLKVTEVFHHADATERQTSPRLSLSASLASPASPSEAVMAPAVRCKVLVGGHISSKKGVNAPSARLPISALSTRDREIARTVASWGVDWIALSFVQSADDVHELRRELREAAKAVDSEREQRDAEAGGSAGRIRPDISVMVKIEKPVALENFAEIVAAADGIMVARGDLGVELPNIAWLPRVQKRLVHLCRKAGKPVVVATQMLESMMRAPLPTRAEVSDVANAVYDGADAVMLSGETAAGDSPARVACMQRLGIEGVENDPNFWELEDQRRSSQLRAAERRASASGPSLRAALDREGREQGVERESERQGEKRDRTEEILSRFLPGRDDHRPATEADRQGRSTGDTNQATSKTGNRTDDSAAWVALAAAEVARHSGAKAIAVFVENEELIRRLATLRPTAPVLAVTDCEHTARRLKMYWGIYPILHGTEDTANLERHTTSLPLGLDEQLRLACHFARKERFATENTDNVVVVGRLPRGKDTVADSDETTPRTQPILTVCTLNQAESSP</sequence>
<dbReference type="InterPro" id="IPR036918">
    <property type="entry name" value="Pyrv_Knase_C_sf"/>
</dbReference>
<evidence type="ECO:0000256" key="6">
    <source>
        <dbReference type="ARBA" id="ARBA00022723"/>
    </source>
</evidence>
<dbReference type="UniPathway" id="UPA00109">
    <property type="reaction ID" value="UER00188"/>
</dbReference>
<dbReference type="GO" id="GO:0016301">
    <property type="term" value="F:kinase activity"/>
    <property type="evidence" value="ECO:0007669"/>
    <property type="project" value="UniProtKB-KW"/>
</dbReference>
<comment type="similarity">
    <text evidence="3">Belongs to the pyruvate kinase family.</text>
</comment>
<evidence type="ECO:0000259" key="16">
    <source>
        <dbReference type="Pfam" id="PF02887"/>
    </source>
</evidence>
<evidence type="ECO:0000259" key="15">
    <source>
        <dbReference type="Pfam" id="PF00224"/>
    </source>
</evidence>
<feature type="region of interest" description="Disordered" evidence="13">
    <location>
        <begin position="112"/>
        <end position="167"/>
    </location>
</feature>
<keyword evidence="10" id="KW-0460">Magnesium</keyword>
<dbReference type="InterPro" id="IPR011037">
    <property type="entry name" value="Pyrv_Knase-like_insert_dom_sf"/>
</dbReference>
<dbReference type="Pfam" id="PF00224">
    <property type="entry name" value="PK"/>
    <property type="match status" value="3"/>
</dbReference>
<dbReference type="Gene3D" id="2.40.33.10">
    <property type="entry name" value="PK beta-barrel domain-like"/>
    <property type="match status" value="1"/>
</dbReference>
<keyword evidence="8 17" id="KW-0418">Kinase</keyword>
<feature type="domain" description="Pyruvate kinase barrel" evidence="15">
    <location>
        <begin position="351"/>
        <end position="487"/>
    </location>
</feature>
<dbReference type="EMBL" id="LN714477">
    <property type="protein sequence ID" value="CEL65082.1"/>
    <property type="molecule type" value="Genomic_DNA"/>
</dbReference>
<feature type="compositionally biased region" description="Basic and acidic residues" evidence="13">
    <location>
        <begin position="769"/>
        <end position="817"/>
    </location>
</feature>
<dbReference type="EC" id="2.7.1.40" evidence="4"/>
<feature type="domain" description="Pyruvate kinase C-terminal" evidence="16">
    <location>
        <begin position="841"/>
        <end position="956"/>
    </location>
</feature>
<comment type="pathway">
    <text evidence="2">Carbohydrate degradation; glycolysis; pyruvate from D-glyceraldehyde 3-phosphate: step 5/5.</text>
</comment>
<dbReference type="Pfam" id="PF02887">
    <property type="entry name" value="PK_C"/>
    <property type="match status" value="1"/>
</dbReference>
<protein>
    <recommendedName>
        <fullName evidence="4">pyruvate kinase</fullName>
        <ecNumber evidence="4">2.7.1.40</ecNumber>
    </recommendedName>
</protein>
<dbReference type="GO" id="GO:0005524">
    <property type="term" value="F:ATP binding"/>
    <property type="evidence" value="ECO:0007669"/>
    <property type="project" value="UniProtKB-KW"/>
</dbReference>
<evidence type="ECO:0000256" key="14">
    <source>
        <dbReference type="SAM" id="Phobius"/>
    </source>
</evidence>
<feature type="region of interest" description="Disordered" evidence="13">
    <location>
        <begin position="752"/>
        <end position="833"/>
    </location>
</feature>
<evidence type="ECO:0000256" key="11">
    <source>
        <dbReference type="ARBA" id="ARBA00023152"/>
    </source>
</evidence>
<feature type="domain" description="Pyruvate kinase barrel" evidence="15">
    <location>
        <begin position="611"/>
        <end position="721"/>
    </location>
</feature>
<dbReference type="SUPFAM" id="SSF50800">
    <property type="entry name" value="PK beta-barrel domain-like"/>
    <property type="match status" value="1"/>
</dbReference>
<evidence type="ECO:0000256" key="9">
    <source>
        <dbReference type="ARBA" id="ARBA00022840"/>
    </source>
</evidence>
<name>A0A0F7U9M5_NEOCL</name>
<evidence type="ECO:0000313" key="17">
    <source>
        <dbReference type="EMBL" id="CEL65082.1"/>
    </source>
</evidence>
<feature type="domain" description="Pyruvate kinase barrel" evidence="15">
    <location>
        <begin position="518"/>
        <end position="591"/>
    </location>
</feature>
<dbReference type="SUPFAM" id="SSF51621">
    <property type="entry name" value="Phosphoenolpyruvate/pyruvate domain"/>
    <property type="match status" value="1"/>
</dbReference>
<keyword evidence="14" id="KW-0812">Transmembrane</keyword>
<evidence type="ECO:0000256" key="4">
    <source>
        <dbReference type="ARBA" id="ARBA00012142"/>
    </source>
</evidence>
<evidence type="ECO:0000256" key="10">
    <source>
        <dbReference type="ARBA" id="ARBA00022842"/>
    </source>
</evidence>
<dbReference type="Gene3D" id="3.40.1380.20">
    <property type="entry name" value="Pyruvate kinase, C-terminal domain"/>
    <property type="match status" value="1"/>
</dbReference>
<keyword evidence="5" id="KW-0808">Transferase</keyword>
<feature type="compositionally biased region" description="Polar residues" evidence="13">
    <location>
        <begin position="818"/>
        <end position="831"/>
    </location>
</feature>
<keyword evidence="6" id="KW-0479">Metal-binding</keyword>
<evidence type="ECO:0000256" key="3">
    <source>
        <dbReference type="ARBA" id="ARBA00008663"/>
    </source>
</evidence>
<evidence type="ECO:0000256" key="1">
    <source>
        <dbReference type="ARBA" id="ARBA00001958"/>
    </source>
</evidence>
<dbReference type="InterPro" id="IPR015795">
    <property type="entry name" value="Pyrv_Knase_C"/>
</dbReference>
<dbReference type="GO" id="GO:0000287">
    <property type="term" value="F:magnesium ion binding"/>
    <property type="evidence" value="ECO:0007669"/>
    <property type="project" value="InterPro"/>
</dbReference>
<dbReference type="InterPro" id="IPR015793">
    <property type="entry name" value="Pyrv_Knase_brl"/>
</dbReference>
<reference evidence="17" key="1">
    <citation type="journal article" date="2015" name="PLoS ONE">
        <title>Comprehensive Evaluation of Toxoplasma gondii VEG and Neospora caninum LIV Genomes with Tachyzoite Stage Transcriptome and Proteome Defines Novel Transcript Features.</title>
        <authorList>
            <person name="Ramaprasad A."/>
            <person name="Mourier T."/>
            <person name="Naeem R."/>
            <person name="Malas T.B."/>
            <person name="Moussa E."/>
            <person name="Panigrahi A."/>
            <person name="Vermont S.J."/>
            <person name="Otto T.D."/>
            <person name="Wastling J."/>
            <person name="Pain A."/>
        </authorList>
    </citation>
    <scope>NUCLEOTIDE SEQUENCE</scope>
    <source>
        <strain evidence="17">Liverpool</strain>
    </source>
</reference>
<keyword evidence="7" id="KW-0547">Nucleotide-binding</keyword>
<dbReference type="InterPro" id="IPR040442">
    <property type="entry name" value="Pyrv_kinase-like_dom_sf"/>
</dbReference>
<dbReference type="InterPro" id="IPR001697">
    <property type="entry name" value="Pyr_Knase"/>
</dbReference>
<dbReference type="Gene3D" id="3.20.20.60">
    <property type="entry name" value="Phosphoenolpyruvate-binding domains"/>
    <property type="match status" value="1"/>
</dbReference>
<keyword evidence="12 17" id="KW-0670">Pyruvate</keyword>
<evidence type="ECO:0000256" key="8">
    <source>
        <dbReference type="ARBA" id="ARBA00022777"/>
    </source>
</evidence>
<dbReference type="InterPro" id="IPR015813">
    <property type="entry name" value="Pyrv/PenolPyrv_kinase-like_dom"/>
</dbReference>